<name>A0ABR0A986_9CRUS</name>
<comment type="caution">
    <text evidence="1">The sequence shown here is derived from an EMBL/GenBank/DDBJ whole genome shotgun (WGS) entry which is preliminary data.</text>
</comment>
<proteinExistence type="predicted"/>
<evidence type="ECO:0000313" key="2">
    <source>
        <dbReference type="Proteomes" id="UP001234178"/>
    </source>
</evidence>
<accession>A0ABR0A986</accession>
<gene>
    <name evidence="1" type="ORF">OUZ56_003505</name>
</gene>
<evidence type="ECO:0000313" key="1">
    <source>
        <dbReference type="EMBL" id="KAK4021593.1"/>
    </source>
</evidence>
<dbReference type="EMBL" id="JAOYFB010000036">
    <property type="protein sequence ID" value="KAK4021593.1"/>
    <property type="molecule type" value="Genomic_DNA"/>
</dbReference>
<protein>
    <submittedName>
        <fullName evidence="1">Uncharacterized protein</fullName>
    </submittedName>
</protein>
<organism evidence="1 2">
    <name type="scientific">Daphnia magna</name>
    <dbReference type="NCBI Taxonomy" id="35525"/>
    <lineage>
        <taxon>Eukaryota</taxon>
        <taxon>Metazoa</taxon>
        <taxon>Ecdysozoa</taxon>
        <taxon>Arthropoda</taxon>
        <taxon>Crustacea</taxon>
        <taxon>Branchiopoda</taxon>
        <taxon>Diplostraca</taxon>
        <taxon>Cladocera</taxon>
        <taxon>Anomopoda</taxon>
        <taxon>Daphniidae</taxon>
        <taxon>Daphnia</taxon>
    </lineage>
</organism>
<dbReference type="Proteomes" id="UP001234178">
    <property type="component" value="Unassembled WGS sequence"/>
</dbReference>
<keyword evidence="2" id="KW-1185">Reference proteome</keyword>
<sequence>MSNMDSSNRASSAAVISLEEVAALKDERGELSVLEIPAIEESSDLRWEFTTSFNSNNFSWLYELPPQENTDPKILSQEILDPSLALKP</sequence>
<reference evidence="1 2" key="1">
    <citation type="journal article" date="2023" name="Nucleic Acids Res.">
        <title>The hologenome of Daphnia magna reveals possible DNA methylation and microbiome-mediated evolution of the host genome.</title>
        <authorList>
            <person name="Chaturvedi A."/>
            <person name="Li X."/>
            <person name="Dhandapani V."/>
            <person name="Marshall H."/>
            <person name="Kissane S."/>
            <person name="Cuenca-Cambronero M."/>
            <person name="Asole G."/>
            <person name="Calvet F."/>
            <person name="Ruiz-Romero M."/>
            <person name="Marangio P."/>
            <person name="Guigo R."/>
            <person name="Rago D."/>
            <person name="Mirbahai L."/>
            <person name="Eastwood N."/>
            <person name="Colbourne J.K."/>
            <person name="Zhou J."/>
            <person name="Mallon E."/>
            <person name="Orsini L."/>
        </authorList>
    </citation>
    <scope>NUCLEOTIDE SEQUENCE [LARGE SCALE GENOMIC DNA]</scope>
    <source>
        <strain evidence="1">LRV0_1</strain>
    </source>
</reference>